<proteinExistence type="predicted"/>
<evidence type="ECO:0000313" key="1">
    <source>
        <dbReference type="EMBL" id="JAH81687.1"/>
    </source>
</evidence>
<name>A0A0E9VUF0_ANGAN</name>
<sequence>MYPFNKKKGSNWPINSFLRLVPNSLAYYFFTDVCIT</sequence>
<dbReference type="EMBL" id="GBXM01026890">
    <property type="protein sequence ID" value="JAH81687.1"/>
    <property type="molecule type" value="Transcribed_RNA"/>
</dbReference>
<organism evidence="1">
    <name type="scientific">Anguilla anguilla</name>
    <name type="common">European freshwater eel</name>
    <name type="synonym">Muraena anguilla</name>
    <dbReference type="NCBI Taxonomy" id="7936"/>
    <lineage>
        <taxon>Eukaryota</taxon>
        <taxon>Metazoa</taxon>
        <taxon>Chordata</taxon>
        <taxon>Craniata</taxon>
        <taxon>Vertebrata</taxon>
        <taxon>Euteleostomi</taxon>
        <taxon>Actinopterygii</taxon>
        <taxon>Neopterygii</taxon>
        <taxon>Teleostei</taxon>
        <taxon>Anguilliformes</taxon>
        <taxon>Anguillidae</taxon>
        <taxon>Anguilla</taxon>
    </lineage>
</organism>
<reference evidence="1" key="2">
    <citation type="journal article" date="2015" name="Fish Shellfish Immunol.">
        <title>Early steps in the European eel (Anguilla anguilla)-Vibrio vulnificus interaction in the gills: Role of the RtxA13 toxin.</title>
        <authorList>
            <person name="Callol A."/>
            <person name="Pajuelo D."/>
            <person name="Ebbesson L."/>
            <person name="Teles M."/>
            <person name="MacKenzie S."/>
            <person name="Amaro C."/>
        </authorList>
    </citation>
    <scope>NUCLEOTIDE SEQUENCE</scope>
</reference>
<protein>
    <submittedName>
        <fullName evidence="1">Uncharacterized protein</fullName>
    </submittedName>
</protein>
<dbReference type="AlphaFoldDB" id="A0A0E9VUF0"/>
<reference evidence="1" key="1">
    <citation type="submission" date="2014-11" db="EMBL/GenBank/DDBJ databases">
        <authorList>
            <person name="Amaro Gonzalez C."/>
        </authorList>
    </citation>
    <scope>NUCLEOTIDE SEQUENCE</scope>
</reference>
<accession>A0A0E9VUF0</accession>